<organism evidence="2 3">
    <name type="scientific">Botrimarina mediterranea</name>
    <dbReference type="NCBI Taxonomy" id="2528022"/>
    <lineage>
        <taxon>Bacteria</taxon>
        <taxon>Pseudomonadati</taxon>
        <taxon>Planctomycetota</taxon>
        <taxon>Planctomycetia</taxon>
        <taxon>Pirellulales</taxon>
        <taxon>Lacipirellulaceae</taxon>
        <taxon>Botrimarina</taxon>
    </lineage>
</organism>
<feature type="chain" id="PRO_5021807211" description="PEP-CTERM protein-sorting domain-containing protein" evidence="1">
    <location>
        <begin position="22"/>
        <end position="218"/>
    </location>
</feature>
<dbReference type="RefSeq" id="WP_145113123.1">
    <property type="nucleotide sequence ID" value="NZ_CP036349.1"/>
</dbReference>
<evidence type="ECO:0000256" key="1">
    <source>
        <dbReference type="SAM" id="SignalP"/>
    </source>
</evidence>
<keyword evidence="1" id="KW-0732">Signal</keyword>
<keyword evidence="3" id="KW-1185">Reference proteome</keyword>
<accession>A0A518K9W6</accession>
<dbReference type="KEGG" id="bmei:Spa11_27930"/>
<sequence precursor="true">MKQLLTLGAILLTVAVSPTHAALIGQPELIERSIPAPAGHVVNGMLINFDGQLFGQQLLVTLTQGAIFQDPTNPGDGPPIPDPFFPVNPSLSADTYVTLGAFASSPGSSSMLVVGGSTELGVSGPKQFDTEALNVAWAPAPGVVINGGAHFPIAQITLTNTAQGSWRLYSSSGGVGRIVSGGILNGRLYNVPEPVSLLLAGLGFAAVTVGQPRHRARL</sequence>
<feature type="signal peptide" evidence="1">
    <location>
        <begin position="1"/>
        <end position="21"/>
    </location>
</feature>
<name>A0A518K9W6_9BACT</name>
<dbReference type="EMBL" id="CP036349">
    <property type="protein sequence ID" value="QDV74587.1"/>
    <property type="molecule type" value="Genomic_DNA"/>
</dbReference>
<dbReference type="AlphaFoldDB" id="A0A518K9W6"/>
<gene>
    <name evidence="2" type="ORF">Spa11_27930</name>
</gene>
<reference evidence="2 3" key="1">
    <citation type="submission" date="2019-02" db="EMBL/GenBank/DDBJ databases">
        <title>Deep-cultivation of Planctomycetes and their phenomic and genomic characterization uncovers novel biology.</title>
        <authorList>
            <person name="Wiegand S."/>
            <person name="Jogler M."/>
            <person name="Boedeker C."/>
            <person name="Pinto D."/>
            <person name="Vollmers J."/>
            <person name="Rivas-Marin E."/>
            <person name="Kohn T."/>
            <person name="Peeters S.H."/>
            <person name="Heuer A."/>
            <person name="Rast P."/>
            <person name="Oberbeckmann S."/>
            <person name="Bunk B."/>
            <person name="Jeske O."/>
            <person name="Meyerdierks A."/>
            <person name="Storesund J.E."/>
            <person name="Kallscheuer N."/>
            <person name="Luecker S."/>
            <person name="Lage O.M."/>
            <person name="Pohl T."/>
            <person name="Merkel B.J."/>
            <person name="Hornburger P."/>
            <person name="Mueller R.-W."/>
            <person name="Bruemmer F."/>
            <person name="Labrenz M."/>
            <person name="Spormann A.M."/>
            <person name="Op den Camp H."/>
            <person name="Overmann J."/>
            <person name="Amann R."/>
            <person name="Jetten M.S.M."/>
            <person name="Mascher T."/>
            <person name="Medema M.H."/>
            <person name="Devos D.P."/>
            <person name="Kaster A.-K."/>
            <person name="Ovreas L."/>
            <person name="Rohde M."/>
            <person name="Galperin M.Y."/>
            <person name="Jogler C."/>
        </authorList>
    </citation>
    <scope>NUCLEOTIDE SEQUENCE [LARGE SCALE GENOMIC DNA]</scope>
    <source>
        <strain evidence="2 3">Spa11</strain>
    </source>
</reference>
<evidence type="ECO:0000313" key="3">
    <source>
        <dbReference type="Proteomes" id="UP000316426"/>
    </source>
</evidence>
<dbReference type="Proteomes" id="UP000316426">
    <property type="component" value="Chromosome"/>
</dbReference>
<proteinExistence type="predicted"/>
<evidence type="ECO:0008006" key="4">
    <source>
        <dbReference type="Google" id="ProtNLM"/>
    </source>
</evidence>
<protein>
    <recommendedName>
        <fullName evidence="4">PEP-CTERM protein-sorting domain-containing protein</fullName>
    </recommendedName>
</protein>
<evidence type="ECO:0000313" key="2">
    <source>
        <dbReference type="EMBL" id="QDV74587.1"/>
    </source>
</evidence>